<feature type="region of interest" description="Disordered" evidence="1">
    <location>
        <begin position="189"/>
        <end position="210"/>
    </location>
</feature>
<organism evidence="2 3">
    <name type="scientific">Moniliophthora roreri</name>
    <name type="common">Frosty pod rot fungus</name>
    <name type="synonym">Monilia roreri</name>
    <dbReference type="NCBI Taxonomy" id="221103"/>
    <lineage>
        <taxon>Eukaryota</taxon>
        <taxon>Fungi</taxon>
        <taxon>Dikarya</taxon>
        <taxon>Basidiomycota</taxon>
        <taxon>Agaricomycotina</taxon>
        <taxon>Agaricomycetes</taxon>
        <taxon>Agaricomycetidae</taxon>
        <taxon>Agaricales</taxon>
        <taxon>Marasmiineae</taxon>
        <taxon>Marasmiaceae</taxon>
        <taxon>Moniliophthora</taxon>
    </lineage>
</organism>
<accession>A0A0W0FSI8</accession>
<gene>
    <name evidence="2" type="ORF">WG66_8144</name>
</gene>
<proteinExistence type="predicted"/>
<name>A0A0W0FSI8_MONRR</name>
<sequence length="389" mass="42700">MAFSASSVSLPRPMDPNIDIRRIASSSMVDLRPRSPPIDPRRARRQCTDFGISSSSIAPPPPPLPLSPLPPNQLAAPSFTPTSTLSSDSEYLQDLKLDVDLDFPEPPPISPILRKMKSSPLFTLEDAAIRSTGDLLRVRRVVGVGGLDERDWKKPFATATTDEESTLDMDDLGISPLSGENCAVVDHEDGLRRDGGRGHRKFPSTSTMYTTSVSSTMSSSAYPHPPPVPLPPPPVENVNAKSSPRKMRSLRFSPGCDDKPSRRSITRGRSVSMDFHASRRTGLFFPSPLHSQPNPSQGSRQYVLPCPRPQATLETPFSHRPTMRSLSTGVIYRSNKEEGLRSFIDISPEPEKLKGKDKVKRLIKRASMVFSKGGKGLKKSGSLVQLVKR</sequence>
<feature type="compositionally biased region" description="Pro residues" evidence="1">
    <location>
        <begin position="58"/>
        <end position="71"/>
    </location>
</feature>
<dbReference type="Proteomes" id="UP000054988">
    <property type="component" value="Unassembled WGS sequence"/>
</dbReference>
<reference evidence="2 3" key="1">
    <citation type="submission" date="2015-12" db="EMBL/GenBank/DDBJ databases">
        <title>Draft genome sequence of Moniliophthora roreri, the causal agent of frosty pod rot of cacao.</title>
        <authorList>
            <person name="Aime M.C."/>
            <person name="Diaz-Valderrama J.R."/>
            <person name="Kijpornyongpan T."/>
            <person name="Phillips-Mora W."/>
        </authorList>
    </citation>
    <scope>NUCLEOTIDE SEQUENCE [LARGE SCALE GENOMIC DNA]</scope>
    <source>
        <strain evidence="2 3">MCA 2952</strain>
    </source>
</reference>
<dbReference type="AlphaFoldDB" id="A0A0W0FSI8"/>
<evidence type="ECO:0000313" key="3">
    <source>
        <dbReference type="Proteomes" id="UP000054988"/>
    </source>
</evidence>
<dbReference type="EMBL" id="LATX01001691">
    <property type="protein sequence ID" value="KTB39283.1"/>
    <property type="molecule type" value="Genomic_DNA"/>
</dbReference>
<comment type="caution">
    <text evidence="2">The sequence shown here is derived from an EMBL/GenBank/DDBJ whole genome shotgun (WGS) entry which is preliminary data.</text>
</comment>
<feature type="region of interest" description="Disordered" evidence="1">
    <location>
        <begin position="24"/>
        <end position="87"/>
    </location>
</feature>
<protein>
    <submittedName>
        <fullName evidence="2">Uncharacterized protein</fullName>
    </submittedName>
</protein>
<evidence type="ECO:0000313" key="2">
    <source>
        <dbReference type="EMBL" id="KTB39283.1"/>
    </source>
</evidence>
<evidence type="ECO:0000256" key="1">
    <source>
        <dbReference type="SAM" id="MobiDB-lite"/>
    </source>
</evidence>
<feature type="region of interest" description="Disordered" evidence="1">
    <location>
        <begin position="238"/>
        <end position="264"/>
    </location>
</feature>